<organism evidence="5 6">
    <name type="scientific">Lysobacter dokdonensis DS-58</name>
    <dbReference type="NCBI Taxonomy" id="1300345"/>
    <lineage>
        <taxon>Bacteria</taxon>
        <taxon>Pseudomonadati</taxon>
        <taxon>Pseudomonadota</taxon>
        <taxon>Gammaproteobacteria</taxon>
        <taxon>Lysobacterales</taxon>
        <taxon>Lysobacteraceae</taxon>
        <taxon>Noviluteimonas</taxon>
    </lineage>
</organism>
<dbReference type="EMBL" id="JRKJ01000008">
    <property type="protein sequence ID" value="KGQ19443.1"/>
    <property type="molecule type" value="Genomic_DNA"/>
</dbReference>
<dbReference type="SUPFAM" id="SSF53474">
    <property type="entry name" value="alpha/beta-Hydrolases"/>
    <property type="match status" value="1"/>
</dbReference>
<dbReference type="AlphaFoldDB" id="A0A0A2WI10"/>
<dbReference type="GO" id="GO:0004252">
    <property type="term" value="F:serine-type endopeptidase activity"/>
    <property type="evidence" value="ECO:0007669"/>
    <property type="project" value="TreeGrafter"/>
</dbReference>
<dbReference type="InterPro" id="IPR029058">
    <property type="entry name" value="AB_hydrolase_fold"/>
</dbReference>
<feature type="domain" description="Lipoprotein LpqB C-terminal" evidence="4">
    <location>
        <begin position="28"/>
        <end position="104"/>
    </location>
</feature>
<dbReference type="Pfam" id="PF00326">
    <property type="entry name" value="Peptidase_S9"/>
    <property type="match status" value="1"/>
</dbReference>
<dbReference type="PANTHER" id="PTHR42776:SF27">
    <property type="entry name" value="DIPEPTIDYL PEPTIDASE FAMILY MEMBER 6"/>
    <property type="match status" value="1"/>
</dbReference>
<feature type="chain" id="PRO_5001996543" evidence="2">
    <location>
        <begin position="23"/>
        <end position="638"/>
    </location>
</feature>
<dbReference type="InterPro" id="IPR015943">
    <property type="entry name" value="WD40/YVTN_repeat-like_dom_sf"/>
</dbReference>
<keyword evidence="1" id="KW-0378">Hydrolase</keyword>
<evidence type="ECO:0000313" key="5">
    <source>
        <dbReference type="EMBL" id="KGQ19443.1"/>
    </source>
</evidence>
<comment type="caution">
    <text evidence="5">The sequence shown here is derived from an EMBL/GenBank/DDBJ whole genome shotgun (WGS) entry which is preliminary data.</text>
</comment>
<evidence type="ECO:0000259" key="4">
    <source>
        <dbReference type="Pfam" id="PF10647"/>
    </source>
</evidence>
<accession>A0A0A2WI10</accession>
<protein>
    <submittedName>
        <fullName evidence="5">Prolyl oligopeptidase family protein</fullName>
    </submittedName>
</protein>
<dbReference type="Gene3D" id="3.40.50.1820">
    <property type="entry name" value="alpha/beta hydrolase"/>
    <property type="match status" value="1"/>
</dbReference>
<reference evidence="5 6" key="1">
    <citation type="submission" date="2014-09" db="EMBL/GenBank/DDBJ databases">
        <title>Genome sequences of Lysobacter dokdonensis DS-58.</title>
        <authorList>
            <person name="Kim J.F."/>
            <person name="Kwak M.-J."/>
        </authorList>
    </citation>
    <scope>NUCLEOTIDE SEQUENCE [LARGE SCALE GENOMIC DNA]</scope>
    <source>
        <strain evidence="5 6">DS-58</strain>
    </source>
</reference>
<gene>
    <name evidence="5" type="ORF">LF41_3096</name>
</gene>
<proteinExistence type="predicted"/>
<keyword evidence="6" id="KW-1185">Reference proteome</keyword>
<evidence type="ECO:0000313" key="6">
    <source>
        <dbReference type="Proteomes" id="UP000030518"/>
    </source>
</evidence>
<feature type="signal peptide" evidence="2">
    <location>
        <begin position="1"/>
        <end position="22"/>
    </location>
</feature>
<dbReference type="Gene3D" id="2.130.10.10">
    <property type="entry name" value="YVTN repeat-like/Quinoprotein amine dehydrogenase"/>
    <property type="match status" value="1"/>
</dbReference>
<dbReference type="STRING" id="1300345.LF41_3096"/>
<dbReference type="eggNOG" id="COG1506">
    <property type="taxonomic scope" value="Bacteria"/>
</dbReference>
<sequence length="638" mass="69717">MRGLVVALVAACATLGQPRAQADNATPAAPAWQDYLKRSTIERVQISPDGTRLAVAQRDGDSTVVTIRDAATLATLKRFETGDGGEVERLSWIDDKRILVAVNRVMKKYNVSFSDPTLAIITVDDFSRYVLPANFLATIDGDVEHLLVIQCSNYGEGGCVGAVHKVEIGHTNRMGEKLIDAPDREASLRADRHGHVRFAIGVDDKANSKLHAHKGNDTGWTLVNDSTQTGLHVWPLGVDSAGEFAFLESERESGPSVVERYDFGTGARTEVYRDAVSDVVTTIDAFDGETPLGAYYGPTAPRPVFWNTQHPDAQAIEQIVRAFPGRMIGVTSASRDRSKAIVLASGDRDPGSWYLFDRTTKKAKLIARARSWLPEAQLPKTREVVVQARDGKTLYGVLTLPPDGREKDLPMVVVPHGGPHGVYDSASFDSEAGLLASQGYAVLRVNYRGSGGYGKQFEQAGWRQWGRAMQDDVTDATKWAIGQGIADGKRVCLYGASYGGYAALMGGVREPGLYRCVAGYAAPYDLAKMYKWGSIRRSDLGLDYLEKVLGKDKADLASRSPAQNAAAIKVPVFIAHGRLDARVDVAHSRKMVKALKEAGVDVEFQEYMREGHGLNLDEDERDFYTRLLAFLAKHTTPQ</sequence>
<name>A0A0A2WI10_9GAMM</name>
<keyword evidence="2" id="KW-0732">Signal</keyword>
<dbReference type="GO" id="GO:0006508">
    <property type="term" value="P:proteolysis"/>
    <property type="evidence" value="ECO:0007669"/>
    <property type="project" value="InterPro"/>
</dbReference>
<dbReference type="InterPro" id="IPR001375">
    <property type="entry name" value="Peptidase_S9_cat"/>
</dbReference>
<dbReference type="InterPro" id="IPR018910">
    <property type="entry name" value="LpqB_C"/>
</dbReference>
<dbReference type="SUPFAM" id="SSF82171">
    <property type="entry name" value="DPP6 N-terminal domain-like"/>
    <property type="match status" value="1"/>
</dbReference>
<evidence type="ECO:0000259" key="3">
    <source>
        <dbReference type="Pfam" id="PF00326"/>
    </source>
</evidence>
<evidence type="ECO:0000256" key="2">
    <source>
        <dbReference type="SAM" id="SignalP"/>
    </source>
</evidence>
<evidence type="ECO:0000256" key="1">
    <source>
        <dbReference type="ARBA" id="ARBA00022801"/>
    </source>
</evidence>
<dbReference type="Proteomes" id="UP000030518">
    <property type="component" value="Unassembled WGS sequence"/>
</dbReference>
<dbReference type="PANTHER" id="PTHR42776">
    <property type="entry name" value="SERINE PEPTIDASE S9 FAMILY MEMBER"/>
    <property type="match status" value="1"/>
</dbReference>
<feature type="domain" description="Peptidase S9 prolyl oligopeptidase catalytic" evidence="3">
    <location>
        <begin position="427"/>
        <end position="635"/>
    </location>
</feature>
<dbReference type="PATRIC" id="fig|1300345.3.peg.1634"/>
<dbReference type="Pfam" id="PF10647">
    <property type="entry name" value="Gmad1"/>
    <property type="match status" value="1"/>
</dbReference>